<dbReference type="AlphaFoldDB" id="A0A2I0VTL1"/>
<organism evidence="2 3">
    <name type="scientific">Dendrobium catenatum</name>
    <dbReference type="NCBI Taxonomy" id="906689"/>
    <lineage>
        <taxon>Eukaryota</taxon>
        <taxon>Viridiplantae</taxon>
        <taxon>Streptophyta</taxon>
        <taxon>Embryophyta</taxon>
        <taxon>Tracheophyta</taxon>
        <taxon>Spermatophyta</taxon>
        <taxon>Magnoliopsida</taxon>
        <taxon>Liliopsida</taxon>
        <taxon>Asparagales</taxon>
        <taxon>Orchidaceae</taxon>
        <taxon>Epidendroideae</taxon>
        <taxon>Malaxideae</taxon>
        <taxon>Dendrobiinae</taxon>
        <taxon>Dendrobium</taxon>
    </lineage>
</organism>
<reference evidence="2 3" key="1">
    <citation type="journal article" date="2016" name="Sci. Rep.">
        <title>The Dendrobium catenatum Lindl. genome sequence provides insights into polysaccharide synthase, floral development and adaptive evolution.</title>
        <authorList>
            <person name="Zhang G.Q."/>
            <person name="Xu Q."/>
            <person name="Bian C."/>
            <person name="Tsai W.C."/>
            <person name="Yeh C.M."/>
            <person name="Liu K.W."/>
            <person name="Yoshida K."/>
            <person name="Zhang L.S."/>
            <person name="Chang S.B."/>
            <person name="Chen F."/>
            <person name="Shi Y."/>
            <person name="Su Y.Y."/>
            <person name="Zhang Y.Q."/>
            <person name="Chen L.J."/>
            <person name="Yin Y."/>
            <person name="Lin M."/>
            <person name="Huang H."/>
            <person name="Deng H."/>
            <person name="Wang Z.W."/>
            <person name="Zhu S.L."/>
            <person name="Zhao X."/>
            <person name="Deng C."/>
            <person name="Niu S.C."/>
            <person name="Huang J."/>
            <person name="Wang M."/>
            <person name="Liu G.H."/>
            <person name="Yang H.J."/>
            <person name="Xiao X.J."/>
            <person name="Hsiao Y.Y."/>
            <person name="Wu W.L."/>
            <person name="Chen Y.Y."/>
            <person name="Mitsuda N."/>
            <person name="Ohme-Takagi M."/>
            <person name="Luo Y.B."/>
            <person name="Van de Peer Y."/>
            <person name="Liu Z.J."/>
        </authorList>
    </citation>
    <scope>NUCLEOTIDE SEQUENCE [LARGE SCALE GENOMIC DNA]</scope>
    <source>
        <tissue evidence="2">The whole plant</tissue>
    </source>
</reference>
<accession>A0A2I0VTL1</accession>
<reference evidence="2 3" key="2">
    <citation type="journal article" date="2017" name="Nature">
        <title>The Apostasia genome and the evolution of orchids.</title>
        <authorList>
            <person name="Zhang G.Q."/>
            <person name="Liu K.W."/>
            <person name="Li Z."/>
            <person name="Lohaus R."/>
            <person name="Hsiao Y.Y."/>
            <person name="Niu S.C."/>
            <person name="Wang J.Y."/>
            <person name="Lin Y.C."/>
            <person name="Xu Q."/>
            <person name="Chen L.J."/>
            <person name="Yoshida K."/>
            <person name="Fujiwara S."/>
            <person name="Wang Z.W."/>
            <person name="Zhang Y.Q."/>
            <person name="Mitsuda N."/>
            <person name="Wang M."/>
            <person name="Liu G.H."/>
            <person name="Pecoraro L."/>
            <person name="Huang H.X."/>
            <person name="Xiao X.J."/>
            <person name="Lin M."/>
            <person name="Wu X.Y."/>
            <person name="Wu W.L."/>
            <person name="Chen Y.Y."/>
            <person name="Chang S.B."/>
            <person name="Sakamoto S."/>
            <person name="Ohme-Takagi M."/>
            <person name="Yagi M."/>
            <person name="Zeng S.J."/>
            <person name="Shen C.Y."/>
            <person name="Yeh C.M."/>
            <person name="Luo Y.B."/>
            <person name="Tsai W.C."/>
            <person name="Van de Peer Y."/>
            <person name="Liu Z.J."/>
        </authorList>
    </citation>
    <scope>NUCLEOTIDE SEQUENCE [LARGE SCALE GENOMIC DNA]</scope>
    <source>
        <tissue evidence="2">The whole plant</tissue>
    </source>
</reference>
<protein>
    <submittedName>
        <fullName evidence="2">Uncharacterized protein</fullName>
    </submittedName>
</protein>
<evidence type="ECO:0000256" key="1">
    <source>
        <dbReference type="SAM" id="MobiDB-lite"/>
    </source>
</evidence>
<gene>
    <name evidence="2" type="ORF">MA16_Dca014169</name>
</gene>
<dbReference type="EMBL" id="KZ503248">
    <property type="protein sequence ID" value="PKU66750.1"/>
    <property type="molecule type" value="Genomic_DNA"/>
</dbReference>
<name>A0A2I0VTL1_9ASPA</name>
<proteinExistence type="predicted"/>
<dbReference type="Proteomes" id="UP000233837">
    <property type="component" value="Unassembled WGS sequence"/>
</dbReference>
<evidence type="ECO:0000313" key="2">
    <source>
        <dbReference type="EMBL" id="PKU66750.1"/>
    </source>
</evidence>
<evidence type="ECO:0000313" key="3">
    <source>
        <dbReference type="Proteomes" id="UP000233837"/>
    </source>
</evidence>
<keyword evidence="3" id="KW-1185">Reference proteome</keyword>
<feature type="region of interest" description="Disordered" evidence="1">
    <location>
        <begin position="34"/>
        <end position="113"/>
    </location>
</feature>
<sequence length="113" mass="12495">MLRRLLEMQTNTSLAFPMANPNQDLIGIHSAESKGKEIRQEKSDEGSFFHQEPPLVAPIRGGSGFLDKKTTKMKSFGGDSRAADHYKRQFGQGEPLIEEGGGQEPPLRALIRS</sequence>
<feature type="compositionally biased region" description="Basic and acidic residues" evidence="1">
    <location>
        <begin position="34"/>
        <end position="47"/>
    </location>
</feature>